<dbReference type="Proteomes" id="UP000501122">
    <property type="component" value="Chromosome"/>
</dbReference>
<evidence type="ECO:0000313" key="3">
    <source>
        <dbReference type="Proteomes" id="UP000501122"/>
    </source>
</evidence>
<feature type="transmembrane region" description="Helical" evidence="1">
    <location>
        <begin position="173"/>
        <end position="195"/>
    </location>
</feature>
<feature type="transmembrane region" description="Helical" evidence="1">
    <location>
        <begin position="376"/>
        <end position="396"/>
    </location>
</feature>
<feature type="transmembrane region" description="Helical" evidence="1">
    <location>
        <begin position="207"/>
        <end position="225"/>
    </location>
</feature>
<reference evidence="2" key="1">
    <citation type="journal article" date="2020" name="Antimicrob. Agents Chemother.">
        <title>The novel macrolide resistance genes mef(D), msr(F) and msr(H) are present on resistance islands in Macrococcus canis, Macrococcus caseolyticus and Staphylococcus aureus.</title>
        <authorList>
            <person name="Schwendener S."/>
            <person name="Dona V."/>
            <person name="Perreten V."/>
        </authorList>
    </citation>
    <scope>NUCLEOTIDE SEQUENCE</scope>
    <source>
        <strain evidence="2">Epi0076A</strain>
    </source>
</reference>
<proteinExistence type="predicted"/>
<name>A0AAE7BZN2_9STAP</name>
<gene>
    <name evidence="2" type="ORF">GTN30_04800</name>
</gene>
<dbReference type="AlphaFoldDB" id="A0AAE7BZN2"/>
<keyword evidence="1" id="KW-1133">Transmembrane helix</keyword>
<feature type="transmembrane region" description="Helical" evidence="1">
    <location>
        <begin position="27"/>
        <end position="45"/>
    </location>
</feature>
<dbReference type="RefSeq" id="WP_164953255.1">
    <property type="nucleotide sequence ID" value="NZ_CP047363.1"/>
</dbReference>
<keyword evidence="1" id="KW-0812">Transmembrane</keyword>
<evidence type="ECO:0000256" key="1">
    <source>
        <dbReference type="SAM" id="Phobius"/>
    </source>
</evidence>
<feature type="transmembrane region" description="Helical" evidence="1">
    <location>
        <begin position="231"/>
        <end position="248"/>
    </location>
</feature>
<sequence>MKKIAILLNILGCFLIVYFLLIYNLSYLSLALTYFACSNLLFIFINNSQIKYTSIIYNLYGLLRLFIIPLLMSIKNDNVIDNLPFGWEYFNTGVSLICIEYFIGTLFLIFLSRYVKPKDRHGDFQLMGSKIVYIPFIIIIIIISILFPEVRQTMSFLILKTDGTGRIVEDTPALITLIRFFIQLALLLIFVIVSYNSYRKYRVNPSVSYILLPALTALLNISVIIGERRSIQLYLAFSVLIVSTKLFVKHSKQINILIIISVVTIILFMTLYKELYIFKYGSYSEALNNTSVKDIKLVDQLQSYFYGPHNVGSIIVYLKFYSASFSIFINEVFRNFFLINFLVDDSGLLTSQKFNYLVYGNKQLTGHLISSASYGYVYFGKVLFPIVIIFNILVTITFEQLIKKTKSIEVIFISAYLFARCAQNIFGSPIPIINFTTMTVGVYGTIIAIAFVVKKLTEGVRLND</sequence>
<evidence type="ECO:0000313" key="2">
    <source>
        <dbReference type="EMBL" id="QIH77982.1"/>
    </source>
</evidence>
<feature type="transmembrane region" description="Helical" evidence="1">
    <location>
        <begin position="5"/>
        <end position="21"/>
    </location>
</feature>
<feature type="transmembrane region" description="Helical" evidence="1">
    <location>
        <begin position="127"/>
        <end position="147"/>
    </location>
</feature>
<accession>A0AAE7BZN2</accession>
<feature type="transmembrane region" description="Helical" evidence="1">
    <location>
        <begin position="94"/>
        <end position="115"/>
    </location>
</feature>
<protein>
    <submittedName>
        <fullName evidence="2">Capsular biosynthesis protein</fullName>
    </submittedName>
</protein>
<keyword evidence="1" id="KW-0472">Membrane</keyword>
<dbReference type="EMBL" id="CP047363">
    <property type="protein sequence ID" value="QIH77982.1"/>
    <property type="molecule type" value="Genomic_DNA"/>
</dbReference>
<feature type="transmembrane region" description="Helical" evidence="1">
    <location>
        <begin position="57"/>
        <end position="74"/>
    </location>
</feature>
<organism evidence="2 3">
    <name type="scientific">Macrococcoides canis</name>
    <dbReference type="NCBI Taxonomy" id="1855823"/>
    <lineage>
        <taxon>Bacteria</taxon>
        <taxon>Bacillati</taxon>
        <taxon>Bacillota</taxon>
        <taxon>Bacilli</taxon>
        <taxon>Bacillales</taxon>
        <taxon>Staphylococcaceae</taxon>
        <taxon>Macrococcoides</taxon>
    </lineage>
</organism>
<feature type="transmembrane region" description="Helical" evidence="1">
    <location>
        <begin position="255"/>
        <end position="272"/>
    </location>
</feature>
<feature type="transmembrane region" description="Helical" evidence="1">
    <location>
        <begin position="432"/>
        <end position="453"/>
    </location>
</feature>